<evidence type="ECO:0000313" key="15">
    <source>
        <dbReference type="EMBL" id="KAL3281050.1"/>
    </source>
</evidence>
<evidence type="ECO:0000256" key="4">
    <source>
        <dbReference type="ARBA" id="ARBA00022737"/>
    </source>
</evidence>
<feature type="domain" description="EF-hand" evidence="14">
    <location>
        <begin position="87"/>
        <end position="122"/>
    </location>
</feature>
<dbReference type="CDD" id="cd16227">
    <property type="entry name" value="EFh_CREC_RCN2_like"/>
    <property type="match status" value="1"/>
</dbReference>
<keyword evidence="2" id="KW-0479">Metal-binding</keyword>
<organism evidence="15 16">
    <name type="scientific">Cryptolaemus montrouzieri</name>
    <dbReference type="NCBI Taxonomy" id="559131"/>
    <lineage>
        <taxon>Eukaryota</taxon>
        <taxon>Metazoa</taxon>
        <taxon>Ecdysozoa</taxon>
        <taxon>Arthropoda</taxon>
        <taxon>Hexapoda</taxon>
        <taxon>Insecta</taxon>
        <taxon>Pterygota</taxon>
        <taxon>Neoptera</taxon>
        <taxon>Endopterygota</taxon>
        <taxon>Coleoptera</taxon>
        <taxon>Polyphaga</taxon>
        <taxon>Cucujiformia</taxon>
        <taxon>Coccinelloidea</taxon>
        <taxon>Coccinellidae</taxon>
        <taxon>Scymninae</taxon>
        <taxon>Scymnini</taxon>
        <taxon>Cryptolaemus</taxon>
    </lineage>
</organism>
<feature type="region of interest" description="Disordered" evidence="12">
    <location>
        <begin position="39"/>
        <end position="61"/>
    </location>
</feature>
<keyword evidence="8" id="KW-0143">Chaperone</keyword>
<dbReference type="InterPro" id="IPR011992">
    <property type="entry name" value="EF-hand-dom_pair"/>
</dbReference>
<dbReference type="InterPro" id="IPR018247">
    <property type="entry name" value="EF_Hand_1_Ca_BS"/>
</dbReference>
<protein>
    <recommendedName>
        <fullName evidence="11">Reticulocalbin-3</fullName>
    </recommendedName>
</protein>
<evidence type="ECO:0000256" key="7">
    <source>
        <dbReference type="ARBA" id="ARBA00023180"/>
    </source>
</evidence>
<keyword evidence="6" id="KW-0106">Calcium</keyword>
<keyword evidence="3 13" id="KW-0732">Signal</keyword>
<feature type="domain" description="EF-hand" evidence="14">
    <location>
        <begin position="162"/>
        <end position="197"/>
    </location>
</feature>
<evidence type="ECO:0000313" key="16">
    <source>
        <dbReference type="Proteomes" id="UP001516400"/>
    </source>
</evidence>
<feature type="signal peptide" evidence="13">
    <location>
        <begin position="1"/>
        <end position="26"/>
    </location>
</feature>
<gene>
    <name evidence="15" type="ORF">HHI36_004274</name>
</gene>
<dbReference type="Gene3D" id="1.10.238.10">
    <property type="entry name" value="EF-hand"/>
    <property type="match status" value="3"/>
</dbReference>
<dbReference type="Proteomes" id="UP001516400">
    <property type="component" value="Unassembled WGS sequence"/>
</dbReference>
<feature type="domain" description="EF-hand" evidence="14">
    <location>
        <begin position="123"/>
        <end position="158"/>
    </location>
</feature>
<dbReference type="Pfam" id="PF13499">
    <property type="entry name" value="EF-hand_7"/>
    <property type="match status" value="2"/>
</dbReference>
<keyword evidence="16" id="KW-1185">Reference proteome</keyword>
<evidence type="ECO:0000256" key="2">
    <source>
        <dbReference type="ARBA" id="ARBA00022723"/>
    </source>
</evidence>
<dbReference type="PROSITE" id="PS00018">
    <property type="entry name" value="EF_HAND_1"/>
    <property type="match status" value="5"/>
</dbReference>
<dbReference type="InterPro" id="IPR002048">
    <property type="entry name" value="EF_hand_dom"/>
</dbReference>
<comment type="caution">
    <text evidence="15">The sequence shown here is derived from an EMBL/GenBank/DDBJ whole genome shotgun (WGS) entry which is preliminary data.</text>
</comment>
<dbReference type="SUPFAM" id="SSF47473">
    <property type="entry name" value="EF-hand"/>
    <property type="match status" value="2"/>
</dbReference>
<evidence type="ECO:0000256" key="10">
    <source>
        <dbReference type="ARBA" id="ARBA00063143"/>
    </source>
</evidence>
<comment type="subcellular location">
    <subcellularLocation>
        <location evidence="1">Endoplasmic reticulum lumen</location>
    </subcellularLocation>
</comment>
<dbReference type="AlphaFoldDB" id="A0ABD2NQZ2"/>
<evidence type="ECO:0000256" key="11">
    <source>
        <dbReference type="ARBA" id="ARBA00072696"/>
    </source>
</evidence>
<comment type="function">
    <text evidence="9">Probable molecular chaperone assisting protein biosynthesis and transport in the endoplasmic reticulum. Required for the proper biosynthesis and transport of pulmonary surfactant-associated protein A/SP-A, pulmonary surfactant-associated protein D/SP-D and the lipid transporter ABCA3. By regulating both the proper expression and the degradation through the endoplasmic reticulum-associated protein degradation pathway of these proteins plays a crucial role in pulmonary surfactant homeostasis. Has an anti-fibrotic activity by negatively regulating the secretion of type I and type III collagens. This calcium-binding protein also transiently associates with immature PCSK6 and regulates its secretion.</text>
</comment>
<dbReference type="GO" id="GO:0005788">
    <property type="term" value="C:endoplasmic reticulum lumen"/>
    <property type="evidence" value="ECO:0007669"/>
    <property type="project" value="UniProtKB-SubCell"/>
</dbReference>
<keyword evidence="7" id="KW-0325">Glycoprotein</keyword>
<dbReference type="PANTHER" id="PTHR10827:SF95">
    <property type="entry name" value="LD34388P"/>
    <property type="match status" value="1"/>
</dbReference>
<dbReference type="SMART" id="SM00054">
    <property type="entry name" value="EFh"/>
    <property type="match status" value="6"/>
</dbReference>
<evidence type="ECO:0000256" key="1">
    <source>
        <dbReference type="ARBA" id="ARBA00004319"/>
    </source>
</evidence>
<accession>A0ABD2NQZ2</accession>
<evidence type="ECO:0000256" key="12">
    <source>
        <dbReference type="SAM" id="MobiDB-lite"/>
    </source>
</evidence>
<keyword evidence="5" id="KW-0256">Endoplasmic reticulum</keyword>
<sequence length="326" mass="37498">MPIMTAYIRLTLIAALIFFSNGQGTAAGVMHSHNNELHREREADGAYSPRDRGHYSDSGEHNTAFDHEAIIGSHSEAEEFDSLPPEKAKERLGILLKKMDLNGDSNIDRRELKAWILRSFRMLSEEEAAERLGDVDEDHDGFVTWEEYKIDTYDTEEEQNSNLIDDDKTIWNAADTNKDGKLDLKEFTIFTHPEEHSSMLPIFLDQTLRDKDKNNDGSIDFQEYVGNSAKDHDKNWLTEQKHSFDHDYDKDKDGKLTGSEILSWIVPSNEEIAEEEVDHLFSESDEDHNDLLSFGEVLEHYETFVGSEATDYGDHLYKVHHFPDEL</sequence>
<feature type="domain" description="EF-hand" evidence="14">
    <location>
        <begin position="246"/>
        <end position="271"/>
    </location>
</feature>
<evidence type="ECO:0000256" key="5">
    <source>
        <dbReference type="ARBA" id="ARBA00022824"/>
    </source>
</evidence>
<feature type="chain" id="PRO_5044753077" description="Reticulocalbin-3" evidence="13">
    <location>
        <begin position="27"/>
        <end position="326"/>
    </location>
</feature>
<dbReference type="GO" id="GO:0015031">
    <property type="term" value="P:protein transport"/>
    <property type="evidence" value="ECO:0007669"/>
    <property type="project" value="UniProtKB-ARBA"/>
</dbReference>
<reference evidence="15 16" key="1">
    <citation type="journal article" date="2021" name="BMC Biol.">
        <title>Horizontally acquired antibacterial genes associated with adaptive radiation of ladybird beetles.</title>
        <authorList>
            <person name="Li H.S."/>
            <person name="Tang X.F."/>
            <person name="Huang Y.H."/>
            <person name="Xu Z.Y."/>
            <person name="Chen M.L."/>
            <person name="Du X.Y."/>
            <person name="Qiu B.Y."/>
            <person name="Chen P.T."/>
            <person name="Zhang W."/>
            <person name="Slipinski A."/>
            <person name="Escalona H.E."/>
            <person name="Waterhouse R.M."/>
            <person name="Zwick A."/>
            <person name="Pang H."/>
        </authorList>
    </citation>
    <scope>NUCLEOTIDE SEQUENCE [LARGE SCALE GENOMIC DNA]</scope>
    <source>
        <strain evidence="15">SYSU2018</strain>
    </source>
</reference>
<evidence type="ECO:0000256" key="6">
    <source>
        <dbReference type="ARBA" id="ARBA00022837"/>
    </source>
</evidence>
<dbReference type="PANTHER" id="PTHR10827">
    <property type="entry name" value="RETICULOCALBIN"/>
    <property type="match status" value="1"/>
</dbReference>
<evidence type="ECO:0000256" key="13">
    <source>
        <dbReference type="SAM" id="SignalP"/>
    </source>
</evidence>
<evidence type="ECO:0000256" key="8">
    <source>
        <dbReference type="ARBA" id="ARBA00023186"/>
    </source>
</evidence>
<name>A0ABD2NQZ2_9CUCU</name>
<comment type="subunit">
    <text evidence="10">Interacts with PCSK6 (immature form including the propeptide); probably involved in the maturation and the secretion of PCSK6.</text>
</comment>
<dbReference type="GO" id="GO:0046872">
    <property type="term" value="F:metal ion binding"/>
    <property type="evidence" value="ECO:0007669"/>
    <property type="project" value="UniProtKB-KW"/>
</dbReference>
<proteinExistence type="predicted"/>
<keyword evidence="4" id="KW-0677">Repeat</keyword>
<dbReference type="PROSITE" id="PS50222">
    <property type="entry name" value="EF_HAND_2"/>
    <property type="match status" value="5"/>
</dbReference>
<evidence type="ECO:0000256" key="9">
    <source>
        <dbReference type="ARBA" id="ARBA00056975"/>
    </source>
</evidence>
<evidence type="ECO:0000256" key="3">
    <source>
        <dbReference type="ARBA" id="ARBA00022729"/>
    </source>
</evidence>
<dbReference type="EMBL" id="JABFTP020000144">
    <property type="protein sequence ID" value="KAL3281050.1"/>
    <property type="molecule type" value="Genomic_DNA"/>
</dbReference>
<feature type="domain" description="EF-hand" evidence="14">
    <location>
        <begin position="272"/>
        <end position="307"/>
    </location>
</feature>
<dbReference type="FunFam" id="1.10.238.10:FF:000104">
    <property type="entry name" value="calumenin isoform X1"/>
    <property type="match status" value="1"/>
</dbReference>
<evidence type="ECO:0000259" key="14">
    <source>
        <dbReference type="PROSITE" id="PS50222"/>
    </source>
</evidence>